<organism evidence="3 4">
    <name type="scientific">Nitrosomonas halophila</name>
    <dbReference type="NCBI Taxonomy" id="44576"/>
    <lineage>
        <taxon>Bacteria</taxon>
        <taxon>Pseudomonadati</taxon>
        <taxon>Pseudomonadota</taxon>
        <taxon>Betaproteobacteria</taxon>
        <taxon>Nitrosomonadales</taxon>
        <taxon>Nitrosomonadaceae</taxon>
        <taxon>Nitrosomonas</taxon>
    </lineage>
</organism>
<dbReference type="NCBIfam" id="TIGR02595">
    <property type="entry name" value="PEP_CTERM"/>
    <property type="match status" value="1"/>
</dbReference>
<dbReference type="Proteomes" id="UP000198640">
    <property type="component" value="Unassembled WGS sequence"/>
</dbReference>
<dbReference type="InterPro" id="IPR013424">
    <property type="entry name" value="Ice-binding_C"/>
</dbReference>
<reference evidence="3 4" key="1">
    <citation type="submission" date="2016-10" db="EMBL/GenBank/DDBJ databases">
        <authorList>
            <person name="de Groot N.N."/>
        </authorList>
    </citation>
    <scope>NUCLEOTIDE SEQUENCE [LARGE SCALE GENOMIC DNA]</scope>
    <source>
        <strain evidence="3 4">Nm1</strain>
    </source>
</reference>
<evidence type="ECO:0000313" key="3">
    <source>
        <dbReference type="EMBL" id="SDX59310.1"/>
    </source>
</evidence>
<accession>A0A1H3CZ58</accession>
<name>A0A1H3CZ58_9PROT</name>
<evidence type="ECO:0000313" key="4">
    <source>
        <dbReference type="Proteomes" id="UP000198640"/>
    </source>
</evidence>
<dbReference type="Pfam" id="PF07589">
    <property type="entry name" value="PEP-CTERM"/>
    <property type="match status" value="1"/>
</dbReference>
<gene>
    <name evidence="3" type="ORF">SAMN05421881_10046</name>
</gene>
<sequence>MINKFKKMAIATLAGGALVASMSANAIVVGGIDFGALGDNPDNFHFETATLAQTLIDGNGQNVTAYGQITTVNGETSYCAGGGTCTLYYIATFNNSAGFVESGGSAVSFDTGVIDIYRADAPLSNLLTNAAGSPGNLIAIGGLTEWARFNNNGDIIGTGTLVGAEVLSGSTAGLYDVDLSGSFGIGSVASFLNGNSVADGSGGFADIDITASFSNLRSRLNQFDTAVVNGSCFDGTAGQGDWCFGGTADISGGTFVDVPEPATLALLGLGLVGLGIGRRQRRIAV</sequence>
<proteinExistence type="predicted"/>
<dbReference type="STRING" id="44576.SAMN05421881_10046"/>
<keyword evidence="4" id="KW-1185">Reference proteome</keyword>
<dbReference type="AlphaFoldDB" id="A0A1H3CZ58"/>
<evidence type="ECO:0000256" key="1">
    <source>
        <dbReference type="SAM" id="SignalP"/>
    </source>
</evidence>
<dbReference type="EMBL" id="FNOY01000004">
    <property type="protein sequence ID" value="SDX59310.1"/>
    <property type="molecule type" value="Genomic_DNA"/>
</dbReference>
<feature type="chain" id="PRO_5011621702" evidence="1">
    <location>
        <begin position="27"/>
        <end position="285"/>
    </location>
</feature>
<feature type="domain" description="Ice-binding protein C-terminal" evidence="2">
    <location>
        <begin position="257"/>
        <end position="282"/>
    </location>
</feature>
<feature type="signal peptide" evidence="1">
    <location>
        <begin position="1"/>
        <end position="26"/>
    </location>
</feature>
<protein>
    <submittedName>
        <fullName evidence="3">PEP-CTERM protein-sorting domain-containing protein</fullName>
    </submittedName>
</protein>
<evidence type="ECO:0000259" key="2">
    <source>
        <dbReference type="Pfam" id="PF07589"/>
    </source>
</evidence>
<keyword evidence="1" id="KW-0732">Signal</keyword>